<evidence type="ECO:0000256" key="1">
    <source>
        <dbReference type="SAM" id="SignalP"/>
    </source>
</evidence>
<gene>
    <name evidence="2" type="ORF">GSF08_06955</name>
</gene>
<keyword evidence="3" id="KW-1185">Reference proteome</keyword>
<feature type="signal peptide" evidence="1">
    <location>
        <begin position="1"/>
        <end position="23"/>
    </location>
</feature>
<accession>A0A6N8UAB6</accession>
<comment type="caution">
    <text evidence="2">The sequence shown here is derived from an EMBL/GenBank/DDBJ whole genome shotgun (WGS) entry which is preliminary data.</text>
</comment>
<evidence type="ECO:0000313" key="3">
    <source>
        <dbReference type="Proteomes" id="UP000434036"/>
    </source>
</evidence>
<sequence length="113" mass="12600">MKKKLFISLVLFVSMIGITSVKALTNKDFGYANGIVHNFAKNTAYDSFQCVDSKATFNVKTSTNNRYQGSFSQNLATGYNFSPAYSTAGNTATVSNKMNRDQFNSHWHYGRSN</sequence>
<dbReference type="RefSeq" id="WP_160625108.1">
    <property type="nucleotide sequence ID" value="NZ_WUUQ01000002.1"/>
</dbReference>
<dbReference type="Proteomes" id="UP000434036">
    <property type="component" value="Unassembled WGS sequence"/>
</dbReference>
<keyword evidence="1" id="KW-0732">Signal</keyword>
<evidence type="ECO:0000313" key="2">
    <source>
        <dbReference type="EMBL" id="MXQ73673.1"/>
    </source>
</evidence>
<reference evidence="2 3" key="2">
    <citation type="submission" date="2020-01" db="EMBL/GenBank/DDBJ databases">
        <title>Clostridiaceae sp. nov. isolated from the gut of human by culturomics.</title>
        <authorList>
            <person name="Chang Y."/>
        </authorList>
    </citation>
    <scope>NUCLEOTIDE SEQUENCE [LARGE SCALE GENOMIC DNA]</scope>
    <source>
        <strain evidence="2 3">DONG20-135</strain>
    </source>
</reference>
<organism evidence="2 3">
    <name type="scientific">Copranaerobaculum intestinale</name>
    <dbReference type="NCBI Taxonomy" id="2692629"/>
    <lineage>
        <taxon>Bacteria</taxon>
        <taxon>Bacillati</taxon>
        <taxon>Bacillota</taxon>
        <taxon>Erysipelotrichia</taxon>
        <taxon>Erysipelotrichales</taxon>
        <taxon>Erysipelotrichaceae</taxon>
        <taxon>Copranaerobaculum</taxon>
    </lineage>
</organism>
<reference evidence="2 3" key="1">
    <citation type="submission" date="2019-12" db="EMBL/GenBank/DDBJ databases">
        <authorList>
            <person name="Yang R."/>
        </authorList>
    </citation>
    <scope>NUCLEOTIDE SEQUENCE [LARGE SCALE GENOMIC DNA]</scope>
    <source>
        <strain evidence="2 3">DONG20-135</strain>
    </source>
</reference>
<name>A0A6N8UAB6_9FIRM</name>
<dbReference type="AlphaFoldDB" id="A0A6N8UAB6"/>
<dbReference type="EMBL" id="WUUQ01000002">
    <property type="protein sequence ID" value="MXQ73673.1"/>
    <property type="molecule type" value="Genomic_DNA"/>
</dbReference>
<proteinExistence type="predicted"/>
<feature type="chain" id="PRO_5026943234" evidence="1">
    <location>
        <begin position="24"/>
        <end position="113"/>
    </location>
</feature>
<protein>
    <submittedName>
        <fullName evidence="2">Uncharacterized protein</fullName>
    </submittedName>
</protein>